<evidence type="ECO:0000256" key="7">
    <source>
        <dbReference type="RuleBase" id="RU361233"/>
    </source>
</evidence>
<dbReference type="GO" id="GO:0005886">
    <property type="term" value="C:plasma membrane"/>
    <property type="evidence" value="ECO:0007669"/>
    <property type="project" value="UniProtKB-SubCell"/>
</dbReference>
<dbReference type="PANTHER" id="PTHR36488:SF11">
    <property type="entry name" value="CASP-LIKE PROTEIN"/>
    <property type="match status" value="1"/>
</dbReference>
<evidence type="ECO:0000256" key="4">
    <source>
        <dbReference type="ARBA" id="ARBA00022692"/>
    </source>
</evidence>
<keyword evidence="4 7" id="KW-0812">Transmembrane</keyword>
<reference evidence="10" key="1">
    <citation type="journal article" date="2023" name="Proc. Natl. Acad. Sci. U.S.A.">
        <title>Genomic and structural basis for evolution of tropane alkaloid biosynthesis.</title>
        <authorList>
            <person name="Wanga Y.-J."/>
            <person name="Taina T."/>
            <person name="Yua J.-Y."/>
            <person name="Lia J."/>
            <person name="Xua B."/>
            <person name="Chenc J."/>
            <person name="D'Auriad J.C."/>
            <person name="Huanga J.-P."/>
            <person name="Huanga S.-X."/>
        </authorList>
    </citation>
    <scope>NUCLEOTIDE SEQUENCE [LARGE SCALE GENOMIC DNA]</scope>
    <source>
        <strain evidence="10">cv. KIB-2019</strain>
    </source>
</reference>
<evidence type="ECO:0000313" key="10">
    <source>
        <dbReference type="Proteomes" id="UP001152561"/>
    </source>
</evidence>
<keyword evidence="10" id="KW-1185">Reference proteome</keyword>
<comment type="similarity">
    <text evidence="2 7">Belongs to the Casparian strip membrane proteins (CASP) family.</text>
</comment>
<keyword evidence="3 7" id="KW-1003">Cell membrane</keyword>
<dbReference type="InterPro" id="IPR006702">
    <property type="entry name" value="CASP_dom"/>
</dbReference>
<evidence type="ECO:0000259" key="8">
    <source>
        <dbReference type="Pfam" id="PF04535"/>
    </source>
</evidence>
<sequence length="214" mass="22898">MDSKSTSYETAINVSKTESTKQKTCTAAPAAATIVATTKAIPHNQKGGWRRGVAIFDFILRLFALVTVLAAATTMGTTDETLPLFTQFFQFQASYDDLPAFSYFVVATAIASAYLVLSLPFSIVCIVRPHIVGAKLLLLILDTVMVAFTTAGAAAAAAIVYLAHNGNSTTQWLAICQQFGDFCQRVSGAVVASFIAAFIFILLVVFSAVALRRH</sequence>
<keyword evidence="6 7" id="KW-0472">Membrane</keyword>
<comment type="subcellular location">
    <subcellularLocation>
        <location evidence="1 7">Cell membrane</location>
        <topology evidence="1 7">Multi-pass membrane protein</topology>
    </subcellularLocation>
</comment>
<proteinExistence type="inferred from homology"/>
<evidence type="ECO:0000256" key="5">
    <source>
        <dbReference type="ARBA" id="ARBA00022989"/>
    </source>
</evidence>
<evidence type="ECO:0000313" key="9">
    <source>
        <dbReference type="EMBL" id="KAJ8563459.1"/>
    </source>
</evidence>
<organism evidence="9 10">
    <name type="scientific">Anisodus acutangulus</name>
    <dbReference type="NCBI Taxonomy" id="402998"/>
    <lineage>
        <taxon>Eukaryota</taxon>
        <taxon>Viridiplantae</taxon>
        <taxon>Streptophyta</taxon>
        <taxon>Embryophyta</taxon>
        <taxon>Tracheophyta</taxon>
        <taxon>Spermatophyta</taxon>
        <taxon>Magnoliopsida</taxon>
        <taxon>eudicotyledons</taxon>
        <taxon>Gunneridae</taxon>
        <taxon>Pentapetalae</taxon>
        <taxon>asterids</taxon>
        <taxon>lamiids</taxon>
        <taxon>Solanales</taxon>
        <taxon>Solanaceae</taxon>
        <taxon>Solanoideae</taxon>
        <taxon>Hyoscyameae</taxon>
        <taxon>Anisodus</taxon>
    </lineage>
</organism>
<dbReference type="PANTHER" id="PTHR36488">
    <property type="entry name" value="CASP-LIKE PROTEIN 1U1"/>
    <property type="match status" value="1"/>
</dbReference>
<dbReference type="Pfam" id="PF04535">
    <property type="entry name" value="CASP_dom"/>
    <property type="match status" value="1"/>
</dbReference>
<keyword evidence="5 7" id="KW-1133">Transmembrane helix</keyword>
<evidence type="ECO:0000256" key="6">
    <source>
        <dbReference type="ARBA" id="ARBA00023136"/>
    </source>
</evidence>
<comment type="subunit">
    <text evidence="7">Homodimer and heterodimers.</text>
</comment>
<comment type="caution">
    <text evidence="9">The sequence shown here is derived from an EMBL/GenBank/DDBJ whole genome shotgun (WGS) entry which is preliminary data.</text>
</comment>
<evidence type="ECO:0000256" key="2">
    <source>
        <dbReference type="ARBA" id="ARBA00007651"/>
    </source>
</evidence>
<dbReference type="OrthoDB" id="753675at2759"/>
<dbReference type="AlphaFoldDB" id="A0A9Q1MQY9"/>
<dbReference type="Proteomes" id="UP001152561">
    <property type="component" value="Unassembled WGS sequence"/>
</dbReference>
<dbReference type="InterPro" id="IPR044173">
    <property type="entry name" value="CASPL"/>
</dbReference>
<protein>
    <recommendedName>
        <fullName evidence="7">CASP-like protein</fullName>
    </recommendedName>
</protein>
<accession>A0A9Q1MQY9</accession>
<feature type="transmembrane region" description="Helical" evidence="7">
    <location>
        <begin position="136"/>
        <end position="163"/>
    </location>
</feature>
<dbReference type="InterPro" id="IPR006459">
    <property type="entry name" value="CASP/CASPL"/>
</dbReference>
<name>A0A9Q1MQY9_9SOLA</name>
<feature type="transmembrane region" description="Helical" evidence="7">
    <location>
        <begin position="98"/>
        <end position="124"/>
    </location>
</feature>
<feature type="domain" description="Casparian strip membrane protein" evidence="8">
    <location>
        <begin position="51"/>
        <end position="198"/>
    </location>
</feature>
<evidence type="ECO:0000256" key="1">
    <source>
        <dbReference type="ARBA" id="ARBA00004651"/>
    </source>
</evidence>
<dbReference type="NCBIfam" id="TIGR01569">
    <property type="entry name" value="A_tha_TIGR01569"/>
    <property type="match status" value="1"/>
</dbReference>
<feature type="transmembrane region" description="Helical" evidence="7">
    <location>
        <begin position="58"/>
        <end position="78"/>
    </location>
</feature>
<dbReference type="EMBL" id="JAJAGQ010000005">
    <property type="protein sequence ID" value="KAJ8563459.1"/>
    <property type="molecule type" value="Genomic_DNA"/>
</dbReference>
<gene>
    <name evidence="9" type="ORF">K7X08_031911</name>
</gene>
<feature type="transmembrane region" description="Helical" evidence="7">
    <location>
        <begin position="189"/>
        <end position="211"/>
    </location>
</feature>
<evidence type="ECO:0000256" key="3">
    <source>
        <dbReference type="ARBA" id="ARBA00022475"/>
    </source>
</evidence>